<accession>A0A1M5W7H6</accession>
<dbReference type="AlphaFoldDB" id="A0A1M5W7H6"/>
<keyword evidence="1" id="KW-0812">Transmembrane</keyword>
<organism evidence="2 3">
    <name type="scientific">Desulfofustis glycolicus DSM 9705</name>
    <dbReference type="NCBI Taxonomy" id="1121409"/>
    <lineage>
        <taxon>Bacteria</taxon>
        <taxon>Pseudomonadati</taxon>
        <taxon>Thermodesulfobacteriota</taxon>
        <taxon>Desulfobulbia</taxon>
        <taxon>Desulfobulbales</taxon>
        <taxon>Desulfocapsaceae</taxon>
        <taxon>Desulfofustis</taxon>
    </lineage>
</organism>
<feature type="transmembrane region" description="Helical" evidence="1">
    <location>
        <begin position="289"/>
        <end position="309"/>
    </location>
</feature>
<evidence type="ECO:0000313" key="2">
    <source>
        <dbReference type="EMBL" id="SHH83437.1"/>
    </source>
</evidence>
<feature type="transmembrane region" description="Helical" evidence="1">
    <location>
        <begin position="67"/>
        <end position="90"/>
    </location>
</feature>
<feature type="transmembrane region" description="Helical" evidence="1">
    <location>
        <begin position="176"/>
        <end position="196"/>
    </location>
</feature>
<keyword evidence="1" id="KW-0472">Membrane</keyword>
<evidence type="ECO:0008006" key="4">
    <source>
        <dbReference type="Google" id="ProtNLM"/>
    </source>
</evidence>
<feature type="transmembrane region" description="Helical" evidence="1">
    <location>
        <begin position="227"/>
        <end position="247"/>
    </location>
</feature>
<keyword evidence="3" id="KW-1185">Reference proteome</keyword>
<dbReference type="Proteomes" id="UP000184139">
    <property type="component" value="Unassembled WGS sequence"/>
</dbReference>
<evidence type="ECO:0000313" key="3">
    <source>
        <dbReference type="Proteomes" id="UP000184139"/>
    </source>
</evidence>
<dbReference type="STRING" id="1121409.SAMN02745124_02128"/>
<name>A0A1M5W7H6_9BACT</name>
<feature type="transmembrane region" description="Helical" evidence="1">
    <location>
        <begin position="263"/>
        <end position="283"/>
    </location>
</feature>
<sequence>MSHHPAFRAIGGAVKELARDTVTTSAELIKITVPVVIVTKILEELGLIVYISMALEPVMNLMGLPGALGLVWATGIMTTLYAAVGVYAVLAPGLELTGGQVTVLCSVMLIAHSLPVEMSITKRAGAGLLPVGAIRLLGALFYGVILYHLCSTFGIWQEPARIFFQADTGEETLTAWATTQLFNLGLIVVIIFCILVAMRLMKVVGLLALLEWLLKPVLPLFGMSHRAAPLTVVGMIVGIAYGGALIIRETTTGGMDSREKFNSLALMSLSHGLVEDTLLMLAIGGKLAGIFWGRLLFSLLVIFILVRVIDHFSRSRTTAA</sequence>
<protein>
    <recommendedName>
        <fullName evidence="4">Nucleoside recognition</fullName>
    </recommendedName>
</protein>
<dbReference type="RefSeq" id="WP_073375865.1">
    <property type="nucleotide sequence ID" value="NZ_FQXS01000011.1"/>
</dbReference>
<feature type="transmembrane region" description="Helical" evidence="1">
    <location>
        <begin position="203"/>
        <end position="221"/>
    </location>
</feature>
<evidence type="ECO:0000256" key="1">
    <source>
        <dbReference type="SAM" id="Phobius"/>
    </source>
</evidence>
<reference evidence="2 3" key="1">
    <citation type="submission" date="2016-11" db="EMBL/GenBank/DDBJ databases">
        <authorList>
            <person name="Jaros S."/>
            <person name="Januszkiewicz K."/>
            <person name="Wedrychowicz H."/>
        </authorList>
    </citation>
    <scope>NUCLEOTIDE SEQUENCE [LARGE SCALE GENOMIC DNA]</scope>
    <source>
        <strain evidence="2 3">DSM 9705</strain>
    </source>
</reference>
<dbReference type="EMBL" id="FQXS01000011">
    <property type="protein sequence ID" value="SHH83437.1"/>
    <property type="molecule type" value="Genomic_DNA"/>
</dbReference>
<proteinExistence type="predicted"/>
<feature type="transmembrane region" description="Helical" evidence="1">
    <location>
        <begin position="31"/>
        <end position="55"/>
    </location>
</feature>
<gene>
    <name evidence="2" type="ORF">SAMN02745124_02128</name>
</gene>
<dbReference type="OrthoDB" id="9797308at2"/>
<keyword evidence="1" id="KW-1133">Transmembrane helix</keyword>